<feature type="non-terminal residue" evidence="1">
    <location>
        <position position="116"/>
    </location>
</feature>
<dbReference type="AlphaFoldDB" id="A0A0F9ANM1"/>
<protein>
    <submittedName>
        <fullName evidence="1">Uncharacterized protein</fullName>
    </submittedName>
</protein>
<dbReference type="EMBL" id="LAZR01045026">
    <property type="protein sequence ID" value="KKL00821.1"/>
    <property type="molecule type" value="Genomic_DNA"/>
</dbReference>
<sequence length="116" mass="13451">MLLNVKQRLLLLNILPDEGNYDTLKIVRDQQNLLSFNEEELKRLGIRREGEMYQWNEAADEPVDISIGEMASNMIKMALRQLDARGQLKVEFLPLYEHFVEGEEWSPISDEAKATS</sequence>
<reference evidence="1" key="1">
    <citation type="journal article" date="2015" name="Nature">
        <title>Complex archaea that bridge the gap between prokaryotes and eukaryotes.</title>
        <authorList>
            <person name="Spang A."/>
            <person name="Saw J.H."/>
            <person name="Jorgensen S.L."/>
            <person name="Zaremba-Niedzwiedzka K."/>
            <person name="Martijn J."/>
            <person name="Lind A.E."/>
            <person name="van Eijk R."/>
            <person name="Schleper C."/>
            <person name="Guy L."/>
            <person name="Ettema T.J."/>
        </authorList>
    </citation>
    <scope>NUCLEOTIDE SEQUENCE</scope>
</reference>
<accession>A0A0F9ANM1</accession>
<proteinExistence type="predicted"/>
<organism evidence="1">
    <name type="scientific">marine sediment metagenome</name>
    <dbReference type="NCBI Taxonomy" id="412755"/>
    <lineage>
        <taxon>unclassified sequences</taxon>
        <taxon>metagenomes</taxon>
        <taxon>ecological metagenomes</taxon>
    </lineage>
</organism>
<evidence type="ECO:0000313" key="1">
    <source>
        <dbReference type="EMBL" id="KKL00821.1"/>
    </source>
</evidence>
<gene>
    <name evidence="1" type="ORF">LCGC14_2628530</name>
</gene>
<name>A0A0F9ANM1_9ZZZZ</name>
<comment type="caution">
    <text evidence="1">The sequence shown here is derived from an EMBL/GenBank/DDBJ whole genome shotgun (WGS) entry which is preliminary data.</text>
</comment>